<dbReference type="InterPro" id="IPR001254">
    <property type="entry name" value="Trypsin_dom"/>
</dbReference>
<gene>
    <name evidence="7 8" type="primary">LOC106472586</name>
</gene>
<keyword evidence="3" id="KW-0645">Protease</keyword>
<evidence type="ECO:0000259" key="5">
    <source>
        <dbReference type="PROSITE" id="PS50240"/>
    </source>
</evidence>
<evidence type="ECO:0000313" key="8">
    <source>
        <dbReference type="RefSeq" id="XP_022256857.1"/>
    </source>
</evidence>
<name>A0ABM1TLV1_LIMPO</name>
<dbReference type="SUPFAM" id="SSF50494">
    <property type="entry name" value="Trypsin-like serine proteases"/>
    <property type="match status" value="1"/>
</dbReference>
<evidence type="ECO:0000313" key="6">
    <source>
        <dbReference type="Proteomes" id="UP000694941"/>
    </source>
</evidence>
<sequence length="372" mass="41582">MTMSNAYTRKGTYRLLFFTILLTLVISRRHGRRNHSASNSEESCSNGNCVNVLKCRKLLLQNQYHLLEQAICGTEGIIPKVCCPISDEVTTETYEPKEPTPPPLTVQPPNLPRRCGWQTVPLRKIIGGHESFVGSWPWIAALYRDKIQRCGGSLVTSRHVITAGHCVVSSGGVRHRINTFTVRLGEHNLLRDDDGATPINFSVNSIRYHNKYNGKVYANDIAILKLDGRVTFTDRIHPICLPYMMLRNEDLTTRDAFAAGWGKTSSNPYIDSYSPVLREIRVAIWKHKHCVEAYNRNETYITETNMCAGYGDGDKNACVGDSGGPLMMTGSDKNFYLVGIVSFGDAKCDAPGFPAVYTRVLSFLNWIALNLV</sequence>
<evidence type="ECO:0000256" key="4">
    <source>
        <dbReference type="SAM" id="SignalP"/>
    </source>
</evidence>
<evidence type="ECO:0000256" key="1">
    <source>
        <dbReference type="ARBA" id="ARBA00022820"/>
    </source>
</evidence>
<dbReference type="RefSeq" id="XP_013788694.1">
    <property type="nucleotide sequence ID" value="XM_013933240.2"/>
</dbReference>
<dbReference type="SMART" id="SM00020">
    <property type="entry name" value="Tryp_SPc"/>
    <property type="match status" value="1"/>
</dbReference>
<dbReference type="GeneID" id="106472586"/>
<dbReference type="PROSITE" id="PS00135">
    <property type="entry name" value="TRYPSIN_SER"/>
    <property type="match status" value="1"/>
</dbReference>
<keyword evidence="3" id="KW-0378">Hydrolase</keyword>
<dbReference type="InterPro" id="IPR018114">
    <property type="entry name" value="TRYPSIN_HIS"/>
</dbReference>
<evidence type="ECO:0000313" key="7">
    <source>
        <dbReference type="RefSeq" id="XP_013788694.1"/>
    </source>
</evidence>
<feature type="chain" id="PRO_5045023267" evidence="4">
    <location>
        <begin position="28"/>
        <end position="372"/>
    </location>
</feature>
<evidence type="ECO:0000256" key="2">
    <source>
        <dbReference type="ARBA" id="ARBA00023157"/>
    </source>
</evidence>
<feature type="domain" description="Peptidase S1" evidence="5">
    <location>
        <begin position="125"/>
        <end position="372"/>
    </location>
</feature>
<dbReference type="CDD" id="cd00190">
    <property type="entry name" value="Tryp_SPc"/>
    <property type="match status" value="1"/>
</dbReference>
<dbReference type="InterPro" id="IPR009003">
    <property type="entry name" value="Peptidase_S1_PA"/>
</dbReference>
<proteinExistence type="predicted"/>
<dbReference type="InterPro" id="IPR043504">
    <property type="entry name" value="Peptidase_S1_PA_chymotrypsin"/>
</dbReference>
<evidence type="ECO:0000256" key="3">
    <source>
        <dbReference type="RuleBase" id="RU363034"/>
    </source>
</evidence>
<keyword evidence="1" id="KW-0353">Hemolymph clotting</keyword>
<dbReference type="PROSITE" id="PS00134">
    <property type="entry name" value="TRYPSIN_HIS"/>
    <property type="match status" value="1"/>
</dbReference>
<keyword evidence="6" id="KW-1185">Reference proteome</keyword>
<accession>A0ABM1TLV1</accession>
<dbReference type="Pfam" id="PF00089">
    <property type="entry name" value="Trypsin"/>
    <property type="match status" value="1"/>
</dbReference>
<organism evidence="6 8">
    <name type="scientific">Limulus polyphemus</name>
    <name type="common">Atlantic horseshoe crab</name>
    <dbReference type="NCBI Taxonomy" id="6850"/>
    <lineage>
        <taxon>Eukaryota</taxon>
        <taxon>Metazoa</taxon>
        <taxon>Ecdysozoa</taxon>
        <taxon>Arthropoda</taxon>
        <taxon>Chelicerata</taxon>
        <taxon>Merostomata</taxon>
        <taxon>Xiphosura</taxon>
        <taxon>Limulidae</taxon>
        <taxon>Limulus</taxon>
    </lineage>
</organism>
<dbReference type="Gene3D" id="2.40.10.10">
    <property type="entry name" value="Trypsin-like serine proteases"/>
    <property type="match status" value="1"/>
</dbReference>
<dbReference type="Proteomes" id="UP000694941">
    <property type="component" value="Unplaced"/>
</dbReference>
<dbReference type="RefSeq" id="XP_022256857.1">
    <property type="nucleotide sequence ID" value="XM_022401149.1"/>
</dbReference>
<dbReference type="PRINTS" id="PR00722">
    <property type="entry name" value="CHYMOTRYPSIN"/>
</dbReference>
<dbReference type="PANTHER" id="PTHR24252:SF7">
    <property type="entry name" value="HYALIN"/>
    <property type="match status" value="1"/>
</dbReference>
<dbReference type="PANTHER" id="PTHR24252">
    <property type="entry name" value="ACROSIN-RELATED"/>
    <property type="match status" value="1"/>
</dbReference>
<keyword evidence="4" id="KW-0732">Signal</keyword>
<keyword evidence="3" id="KW-0720">Serine protease</keyword>
<feature type="signal peptide" evidence="4">
    <location>
        <begin position="1"/>
        <end position="27"/>
    </location>
</feature>
<reference evidence="7 8" key="1">
    <citation type="submission" date="2025-05" db="UniProtKB">
        <authorList>
            <consortium name="RefSeq"/>
        </authorList>
    </citation>
    <scope>IDENTIFICATION</scope>
    <source>
        <tissue evidence="7 8">Muscle</tissue>
    </source>
</reference>
<keyword evidence="2" id="KW-1015">Disulfide bond</keyword>
<dbReference type="PROSITE" id="PS50240">
    <property type="entry name" value="TRYPSIN_DOM"/>
    <property type="match status" value="1"/>
</dbReference>
<protein>
    <submittedName>
        <fullName evidence="7 8">Proclotting enzyme-like</fullName>
    </submittedName>
</protein>
<dbReference type="InterPro" id="IPR001314">
    <property type="entry name" value="Peptidase_S1A"/>
</dbReference>
<dbReference type="InterPro" id="IPR033116">
    <property type="entry name" value="TRYPSIN_SER"/>
</dbReference>